<organism evidence="11 12">
    <name type="scientific">Effrenium voratum</name>
    <dbReference type="NCBI Taxonomy" id="2562239"/>
    <lineage>
        <taxon>Eukaryota</taxon>
        <taxon>Sar</taxon>
        <taxon>Alveolata</taxon>
        <taxon>Dinophyceae</taxon>
        <taxon>Suessiales</taxon>
        <taxon>Symbiodiniaceae</taxon>
        <taxon>Effrenium</taxon>
    </lineage>
</organism>
<dbReference type="InterPro" id="IPR029063">
    <property type="entry name" value="SAM-dependent_MTases_sf"/>
</dbReference>
<dbReference type="SUPFAM" id="SSF53335">
    <property type="entry name" value="S-adenosyl-L-methionine-dependent methyltransferases"/>
    <property type="match status" value="1"/>
</dbReference>
<evidence type="ECO:0000256" key="1">
    <source>
        <dbReference type="ARBA" id="ARBA00009059"/>
    </source>
</evidence>
<gene>
    <name evidence="11" type="ORF">EVOR1521_LOCUS7294</name>
</gene>
<dbReference type="AlphaFoldDB" id="A0AA36MSX9"/>
<proteinExistence type="inferred from homology"/>
<dbReference type="Proteomes" id="UP001178507">
    <property type="component" value="Unassembled WGS sequence"/>
</dbReference>
<evidence type="ECO:0000313" key="11">
    <source>
        <dbReference type="EMBL" id="CAJ1378900.1"/>
    </source>
</evidence>
<keyword evidence="4" id="KW-0949">S-adenosyl-L-methionine</keyword>
<evidence type="ECO:0000256" key="8">
    <source>
        <dbReference type="ARBA" id="ARBA00047306"/>
    </source>
</evidence>
<dbReference type="EMBL" id="CAUJNA010000580">
    <property type="protein sequence ID" value="CAJ1378900.1"/>
    <property type="molecule type" value="Genomic_DNA"/>
</dbReference>
<dbReference type="InterPro" id="IPR008576">
    <property type="entry name" value="MeTrfase_NTM1"/>
</dbReference>
<comment type="catalytic activity">
    <reaction evidence="10">
        <text>N-terminal L-alanyl-L-prolyl-L-lysyl-[protein] + 3 S-adenosyl-L-methionine = N-terminal N,N,N-trimethyl-L-alanyl-L-prolyl-L-lysyl-[protein] + 3 S-adenosyl-L-homocysteine + 3 H(+)</text>
        <dbReference type="Rhea" id="RHEA:54712"/>
        <dbReference type="Rhea" id="RHEA-COMP:13785"/>
        <dbReference type="Rhea" id="RHEA-COMP:13971"/>
        <dbReference type="ChEBI" id="CHEBI:15378"/>
        <dbReference type="ChEBI" id="CHEBI:57856"/>
        <dbReference type="ChEBI" id="CHEBI:59789"/>
        <dbReference type="ChEBI" id="CHEBI:138057"/>
        <dbReference type="ChEBI" id="CHEBI:138315"/>
        <dbReference type="EC" id="2.1.1.244"/>
    </reaction>
</comment>
<evidence type="ECO:0000313" key="12">
    <source>
        <dbReference type="Proteomes" id="UP001178507"/>
    </source>
</evidence>
<dbReference type="PANTHER" id="PTHR12753">
    <property type="entry name" value="AD-003 - RELATED"/>
    <property type="match status" value="1"/>
</dbReference>
<dbReference type="GO" id="GO:0005737">
    <property type="term" value="C:cytoplasm"/>
    <property type="evidence" value="ECO:0007669"/>
    <property type="project" value="TreeGrafter"/>
</dbReference>
<dbReference type="GO" id="GO:0071885">
    <property type="term" value="F:N-terminal protein N-methyltransferase activity"/>
    <property type="evidence" value="ECO:0007669"/>
    <property type="project" value="UniProtKB-EC"/>
</dbReference>
<name>A0AA36MSX9_9DINO</name>
<comment type="similarity">
    <text evidence="1">Belongs to the methyltransferase superfamily. NTM1 family.</text>
</comment>
<evidence type="ECO:0000256" key="4">
    <source>
        <dbReference type="ARBA" id="ARBA00022691"/>
    </source>
</evidence>
<evidence type="ECO:0000256" key="10">
    <source>
        <dbReference type="ARBA" id="ARBA00048167"/>
    </source>
</evidence>
<keyword evidence="12" id="KW-1185">Reference proteome</keyword>
<dbReference type="EC" id="2.1.1.244" evidence="5"/>
<comment type="catalytic activity">
    <reaction evidence="8">
        <text>N-terminal L-seryl-L-prolyl-L-lysyl-[protein] + 3 S-adenosyl-L-methionine = N-terminal N,N,N-trimethyl-L-seryl-L-prolyl-L-lysyl-[protein] + 3 S-adenosyl-L-homocysteine + 3 H(+)</text>
        <dbReference type="Rhea" id="RHEA:54724"/>
        <dbReference type="Rhea" id="RHEA-COMP:13789"/>
        <dbReference type="Rhea" id="RHEA-COMP:13973"/>
        <dbReference type="ChEBI" id="CHEBI:15378"/>
        <dbReference type="ChEBI" id="CHEBI:57856"/>
        <dbReference type="ChEBI" id="CHEBI:59789"/>
        <dbReference type="ChEBI" id="CHEBI:138061"/>
        <dbReference type="ChEBI" id="CHEBI:138317"/>
        <dbReference type="EC" id="2.1.1.244"/>
    </reaction>
</comment>
<evidence type="ECO:0000256" key="9">
    <source>
        <dbReference type="ARBA" id="ARBA00047885"/>
    </source>
</evidence>
<evidence type="ECO:0000256" key="5">
    <source>
        <dbReference type="ARBA" id="ARBA00039112"/>
    </source>
</evidence>
<keyword evidence="2" id="KW-0489">Methyltransferase</keyword>
<protein>
    <recommendedName>
        <fullName evidence="6">Alpha N-terminal protein methyltransferase 1</fullName>
        <ecNumber evidence="5">2.1.1.244</ecNumber>
    </recommendedName>
    <alternativeName>
        <fullName evidence="7">X-Pro-Lys N-terminal protein methyltransferase 1</fullName>
    </alternativeName>
</protein>
<reference evidence="11" key="1">
    <citation type="submission" date="2023-08" db="EMBL/GenBank/DDBJ databases">
        <authorList>
            <person name="Chen Y."/>
            <person name="Shah S."/>
            <person name="Dougan E. K."/>
            <person name="Thang M."/>
            <person name="Chan C."/>
        </authorList>
    </citation>
    <scope>NUCLEOTIDE SEQUENCE</scope>
</reference>
<accession>A0AA36MSX9</accession>
<comment type="caution">
    <text evidence="11">The sequence shown here is derived from an EMBL/GenBank/DDBJ whole genome shotgun (WGS) entry which is preliminary data.</text>
</comment>
<dbReference type="Pfam" id="PF05891">
    <property type="entry name" value="Methyltransf_PK"/>
    <property type="match status" value="1"/>
</dbReference>
<evidence type="ECO:0000256" key="3">
    <source>
        <dbReference type="ARBA" id="ARBA00022679"/>
    </source>
</evidence>
<dbReference type="PANTHER" id="PTHR12753:SF0">
    <property type="entry name" value="ALPHA N-TERMINAL PROTEIN METHYLTRANSFERASE 1"/>
    <property type="match status" value="1"/>
</dbReference>
<evidence type="ECO:0000256" key="2">
    <source>
        <dbReference type="ARBA" id="ARBA00022603"/>
    </source>
</evidence>
<sequence>MGKRPTRTQRVKCAPVQPKESLTQRLRVLGAEIRGEDDAGRKYENLCELWLVQGQQRDKFYKVNEEWWLEGYEGRQTLEGAMIGDDETKEDTAHSAAFLRSALADSALAASGRALAALDVGAGLGRVSKAVLLPAVQTVTLVDQSAKWLKAAQTYLGHDAKRCSFVQSRLEEFQPETSFDVIWIQWTLQYLIDADVVNLLQRLASSLRPEGIILLKENRPVYSQSECFQMDTPNKEGRFDITRPEKHLGVLVALAGLSVSHVETWDECSCWVLTSPKDLP</sequence>
<keyword evidence="3" id="KW-0808">Transferase</keyword>
<evidence type="ECO:0000256" key="6">
    <source>
        <dbReference type="ARBA" id="ARBA00039449"/>
    </source>
</evidence>
<evidence type="ECO:0000256" key="7">
    <source>
        <dbReference type="ARBA" id="ARBA00043129"/>
    </source>
</evidence>
<comment type="catalytic activity">
    <reaction evidence="9">
        <text>N-terminal L-prolyl-L-prolyl-L-lysyl-[protein] + 2 S-adenosyl-L-methionine = N-terminal N,N-dimethyl-L-prolyl-L-prolyl-L-lysyl-[protein] + 2 S-adenosyl-L-homocysteine + 2 H(+)</text>
        <dbReference type="Rhea" id="RHEA:54736"/>
        <dbReference type="Rhea" id="RHEA-COMP:13787"/>
        <dbReference type="Rhea" id="RHEA-COMP:13974"/>
        <dbReference type="ChEBI" id="CHEBI:15378"/>
        <dbReference type="ChEBI" id="CHEBI:57856"/>
        <dbReference type="ChEBI" id="CHEBI:59789"/>
        <dbReference type="ChEBI" id="CHEBI:138059"/>
        <dbReference type="ChEBI" id="CHEBI:138318"/>
        <dbReference type="EC" id="2.1.1.244"/>
    </reaction>
</comment>
<dbReference type="Gene3D" id="3.40.50.150">
    <property type="entry name" value="Vaccinia Virus protein VP39"/>
    <property type="match status" value="1"/>
</dbReference>
<dbReference type="CDD" id="cd02440">
    <property type="entry name" value="AdoMet_MTases"/>
    <property type="match status" value="1"/>
</dbReference>
<dbReference type="GO" id="GO:0032259">
    <property type="term" value="P:methylation"/>
    <property type="evidence" value="ECO:0007669"/>
    <property type="project" value="UniProtKB-KW"/>
</dbReference>